<dbReference type="Pfam" id="PF00106">
    <property type="entry name" value="adh_short"/>
    <property type="match status" value="1"/>
</dbReference>
<dbReference type="RefSeq" id="WP_062642284.1">
    <property type="nucleotide sequence ID" value="NZ_FCOG02000137.1"/>
</dbReference>
<protein>
    <submittedName>
        <fullName evidence="1">Short-chain dehydrogenase</fullName>
    </submittedName>
</protein>
<proteinExistence type="predicted"/>
<sequence>MKQIETALIVGAGPGLSASLARLFAREGMHVALAARDIGKLRDLVDETGALAVSCDATRSDEVEKLFEKVEQAFGVPDLVVYNASGRYRAKVDEIDAVKLEDAIRVTALGGFLVAQAAAVRMLVRGHGSILLTGATASVKGLPGSTPFAMGKFALRGMAQCMARELAPKNLHVAHFVIDGGIASSWASEDDSADDKWLNPDAIAQEYLHIHRQHRSAWTWEVELRPWVEKF</sequence>
<dbReference type="Gene3D" id="3.40.50.720">
    <property type="entry name" value="NAD(P)-binding Rossmann-like Domain"/>
    <property type="match status" value="1"/>
</dbReference>
<accession>A0A7Z7I778</accession>
<reference evidence="1 2" key="1">
    <citation type="submission" date="2017-09" db="EMBL/GenBank/DDBJ databases">
        <authorList>
            <person name="Varghese N."/>
            <person name="Submissions S."/>
        </authorList>
    </citation>
    <scope>NUCLEOTIDE SEQUENCE [LARGE SCALE GENOMIC DNA]</scope>
    <source>
        <strain evidence="1 2">OK806</strain>
    </source>
</reference>
<dbReference type="PANTHER" id="PTHR43431:SF7">
    <property type="entry name" value="OXIDOREDUCTASE, SHORT CHAIN DEHYDROGENASE_REDUCTASE FAMILY (AFU_ORTHOLOGUE AFUA_5G14000)"/>
    <property type="match status" value="1"/>
</dbReference>
<evidence type="ECO:0000313" key="2">
    <source>
        <dbReference type="Proteomes" id="UP000219522"/>
    </source>
</evidence>
<dbReference type="InterPro" id="IPR036291">
    <property type="entry name" value="NAD(P)-bd_dom_sf"/>
</dbReference>
<organism evidence="1 2">
    <name type="scientific">Caballeronia arationis</name>
    <dbReference type="NCBI Taxonomy" id="1777142"/>
    <lineage>
        <taxon>Bacteria</taxon>
        <taxon>Pseudomonadati</taxon>
        <taxon>Pseudomonadota</taxon>
        <taxon>Betaproteobacteria</taxon>
        <taxon>Burkholderiales</taxon>
        <taxon>Burkholderiaceae</taxon>
        <taxon>Caballeronia</taxon>
    </lineage>
</organism>
<gene>
    <name evidence="1" type="ORF">SAMN05446927_2370</name>
</gene>
<dbReference type="SUPFAM" id="SSF51735">
    <property type="entry name" value="NAD(P)-binding Rossmann-fold domains"/>
    <property type="match status" value="1"/>
</dbReference>
<dbReference type="AlphaFoldDB" id="A0A7Z7I778"/>
<name>A0A7Z7I778_9BURK</name>
<dbReference type="PRINTS" id="PR00081">
    <property type="entry name" value="GDHRDH"/>
</dbReference>
<evidence type="ECO:0000313" key="1">
    <source>
        <dbReference type="EMBL" id="SOE62684.1"/>
    </source>
</evidence>
<dbReference type="PANTHER" id="PTHR43431">
    <property type="entry name" value="OXIDOREDUCTASE, SHORT CHAIN DEHYDROGENASE/REDUCTASE FAMILY (AFU_ORTHOLOGUE AFUA_5G14000)"/>
    <property type="match status" value="1"/>
</dbReference>
<dbReference type="InterPro" id="IPR002347">
    <property type="entry name" value="SDR_fam"/>
</dbReference>
<comment type="caution">
    <text evidence="1">The sequence shown here is derived from an EMBL/GenBank/DDBJ whole genome shotgun (WGS) entry which is preliminary data.</text>
</comment>
<dbReference type="EMBL" id="OCSU01000001">
    <property type="protein sequence ID" value="SOE62684.1"/>
    <property type="molecule type" value="Genomic_DNA"/>
</dbReference>
<dbReference type="Proteomes" id="UP000219522">
    <property type="component" value="Unassembled WGS sequence"/>
</dbReference>
<keyword evidence="2" id="KW-1185">Reference proteome</keyword>
<dbReference type="OrthoDB" id="5513072at2"/>